<organism evidence="6 7">
    <name type="scientific">Methanofervidicoccus abyssi</name>
    <dbReference type="NCBI Taxonomy" id="2082189"/>
    <lineage>
        <taxon>Archaea</taxon>
        <taxon>Methanobacteriati</taxon>
        <taxon>Methanobacteriota</taxon>
        <taxon>Methanomada group</taxon>
        <taxon>Methanococci</taxon>
        <taxon>Methanococcales</taxon>
        <taxon>Methanofervidicoccus</taxon>
    </lineage>
</organism>
<name>A0A401HRM1_9EURY</name>
<dbReference type="Gene3D" id="1.10.10.10">
    <property type="entry name" value="Winged helix-like DNA-binding domain superfamily/Winged helix DNA-binding domain"/>
    <property type="match status" value="1"/>
</dbReference>
<dbReference type="PANTHER" id="PTHR30126:SF40">
    <property type="entry name" value="HTH-TYPE TRANSCRIPTIONAL REGULATOR GLTR"/>
    <property type="match status" value="1"/>
</dbReference>
<evidence type="ECO:0000256" key="4">
    <source>
        <dbReference type="ARBA" id="ARBA00023163"/>
    </source>
</evidence>
<dbReference type="RefSeq" id="WP_131007732.1">
    <property type="nucleotide sequence ID" value="NZ_BFAX01000004.1"/>
</dbReference>
<dbReference type="SUPFAM" id="SSF46785">
    <property type="entry name" value="Winged helix' DNA-binding domain"/>
    <property type="match status" value="1"/>
</dbReference>
<evidence type="ECO:0000256" key="2">
    <source>
        <dbReference type="ARBA" id="ARBA00023015"/>
    </source>
</evidence>
<feature type="domain" description="HTH lysR-type" evidence="5">
    <location>
        <begin position="16"/>
        <end position="73"/>
    </location>
</feature>
<dbReference type="GO" id="GO:0000976">
    <property type="term" value="F:transcription cis-regulatory region binding"/>
    <property type="evidence" value="ECO:0007669"/>
    <property type="project" value="TreeGrafter"/>
</dbReference>
<proteinExistence type="inferred from homology"/>
<protein>
    <recommendedName>
        <fullName evidence="5">HTH lysR-type domain-containing protein</fullName>
    </recommendedName>
</protein>
<dbReference type="InterPro" id="IPR036390">
    <property type="entry name" value="WH_DNA-bd_sf"/>
</dbReference>
<dbReference type="GO" id="GO:0003700">
    <property type="term" value="F:DNA-binding transcription factor activity"/>
    <property type="evidence" value="ECO:0007669"/>
    <property type="project" value="InterPro"/>
</dbReference>
<dbReference type="Pfam" id="PF00126">
    <property type="entry name" value="HTH_1"/>
    <property type="match status" value="1"/>
</dbReference>
<sequence>MDLSSTVNIKYRGKKITENQIRILELLLKTKSQNKVAKILNIPTSSVNIQIKRLEKKLGIKIVESSTSGTVVTEEGQQIVNYYQKIKRRITKSSFIACGFICGEVGRILFDDIIISSFDNILKLYRMEMVKILGIDDPYWSYRLGDPIPAVYDYIVMVYRNRFDIKNLVGIRYSPQRILWNVLKSRGISFRIKKVVKDPLQAIELVKKGYSLFLNESLLRYVDKDLNIEKPPFYRDTKHTLNFIAPEDGERVVKTIRKKKREIESRGFEVVE</sequence>
<evidence type="ECO:0000256" key="1">
    <source>
        <dbReference type="ARBA" id="ARBA00009437"/>
    </source>
</evidence>
<keyword evidence="3" id="KW-0238">DNA-binding</keyword>
<dbReference type="Proteomes" id="UP000290527">
    <property type="component" value="Unassembled WGS sequence"/>
</dbReference>
<evidence type="ECO:0000256" key="3">
    <source>
        <dbReference type="ARBA" id="ARBA00023125"/>
    </source>
</evidence>
<evidence type="ECO:0000313" key="7">
    <source>
        <dbReference type="Proteomes" id="UP000290527"/>
    </source>
</evidence>
<dbReference type="OrthoDB" id="62169at2157"/>
<dbReference type="PROSITE" id="PS50931">
    <property type="entry name" value="HTH_LYSR"/>
    <property type="match status" value="1"/>
</dbReference>
<evidence type="ECO:0000313" key="6">
    <source>
        <dbReference type="EMBL" id="GBF36916.1"/>
    </source>
</evidence>
<dbReference type="PANTHER" id="PTHR30126">
    <property type="entry name" value="HTH-TYPE TRANSCRIPTIONAL REGULATOR"/>
    <property type="match status" value="1"/>
</dbReference>
<keyword evidence="7" id="KW-1185">Reference proteome</keyword>
<comment type="similarity">
    <text evidence="1">Belongs to the LysR transcriptional regulatory family.</text>
</comment>
<gene>
    <name evidence="6" type="ORF">MHHB_P1146</name>
</gene>
<dbReference type="EMBL" id="BFAX01000004">
    <property type="protein sequence ID" value="GBF36916.1"/>
    <property type="molecule type" value="Genomic_DNA"/>
</dbReference>
<keyword evidence="2" id="KW-0805">Transcription regulation</keyword>
<accession>A0A401HRM1</accession>
<keyword evidence="4" id="KW-0804">Transcription</keyword>
<dbReference type="InterPro" id="IPR000847">
    <property type="entry name" value="LysR_HTH_N"/>
</dbReference>
<comment type="caution">
    <text evidence="6">The sequence shown here is derived from an EMBL/GenBank/DDBJ whole genome shotgun (WGS) entry which is preliminary data.</text>
</comment>
<dbReference type="InterPro" id="IPR036388">
    <property type="entry name" value="WH-like_DNA-bd_sf"/>
</dbReference>
<dbReference type="AlphaFoldDB" id="A0A401HRM1"/>
<evidence type="ECO:0000259" key="5">
    <source>
        <dbReference type="PROSITE" id="PS50931"/>
    </source>
</evidence>
<reference evidence="6 7" key="1">
    <citation type="journal article" date="2019" name="Int. J. Syst. Evol. Microbiol.">
        <title>Methanofervidicoccus abyssi gen. nov., sp. nov., a hydrogenotrophic methanogen, isolated from a hydrothermal vent chimney in the Mid-Cayman Spreading Center, the Caribbean Sea.</title>
        <authorList>
            <person name="Sakai S."/>
            <person name="Takaki Y."/>
            <person name="Miyazaki M."/>
            <person name="Ogawara M."/>
            <person name="Yanagawa K."/>
            <person name="Miyazaki J."/>
            <person name="Takai K."/>
        </authorList>
    </citation>
    <scope>NUCLEOTIDE SEQUENCE [LARGE SCALE GENOMIC DNA]</scope>
    <source>
        <strain evidence="6 7">HHB</strain>
    </source>
</reference>